<accession>A0A538U977</accession>
<dbReference type="Proteomes" id="UP000319771">
    <property type="component" value="Unassembled WGS sequence"/>
</dbReference>
<dbReference type="InterPro" id="IPR011473">
    <property type="entry name" value="DUF1579"/>
</dbReference>
<feature type="signal peptide" evidence="1">
    <location>
        <begin position="1"/>
        <end position="26"/>
    </location>
</feature>
<evidence type="ECO:0000313" key="3">
    <source>
        <dbReference type="Proteomes" id="UP000319771"/>
    </source>
</evidence>
<name>A0A538U977_UNCEI</name>
<dbReference type="Pfam" id="PF07617">
    <property type="entry name" value="DUF1579"/>
    <property type="match status" value="1"/>
</dbReference>
<evidence type="ECO:0000313" key="2">
    <source>
        <dbReference type="EMBL" id="TMQ72448.1"/>
    </source>
</evidence>
<dbReference type="EMBL" id="VBPB01000107">
    <property type="protein sequence ID" value="TMQ72448.1"/>
    <property type="molecule type" value="Genomic_DNA"/>
</dbReference>
<sequence>MTHTEKRMLLMLAASCLALTPLAARADEAGAMPMPKAGPEVAAIAPIFGVGAAAWKGTVEAGAMGPESKLGGMWYACDVEDTYGVGKDAMTWKGHMVVGYDVNAKAYKATCVDNMGTLTNFDGMLEGTKFTLVTPTEVMMMGQMLKDRLTWDMADPKAIKFTDEHQVGGGDWKLVESSTMMATAMKPMAGKKAEATAAK</sequence>
<keyword evidence="1" id="KW-0732">Signal</keyword>
<feature type="chain" id="PRO_5021826670" evidence="1">
    <location>
        <begin position="27"/>
        <end position="199"/>
    </location>
</feature>
<proteinExistence type="predicted"/>
<gene>
    <name evidence="2" type="ORF">E6K81_07295</name>
</gene>
<evidence type="ECO:0000256" key="1">
    <source>
        <dbReference type="SAM" id="SignalP"/>
    </source>
</evidence>
<organism evidence="2 3">
    <name type="scientific">Eiseniibacteriota bacterium</name>
    <dbReference type="NCBI Taxonomy" id="2212470"/>
    <lineage>
        <taxon>Bacteria</taxon>
        <taxon>Candidatus Eiseniibacteriota</taxon>
    </lineage>
</organism>
<reference evidence="2 3" key="1">
    <citation type="journal article" date="2019" name="Nat. Microbiol.">
        <title>Mediterranean grassland soil C-N compound turnover is dependent on rainfall and depth, and is mediated by genomically divergent microorganisms.</title>
        <authorList>
            <person name="Diamond S."/>
            <person name="Andeer P.F."/>
            <person name="Li Z."/>
            <person name="Crits-Christoph A."/>
            <person name="Burstein D."/>
            <person name="Anantharaman K."/>
            <person name="Lane K.R."/>
            <person name="Thomas B.C."/>
            <person name="Pan C."/>
            <person name="Northen T.R."/>
            <person name="Banfield J.F."/>
        </authorList>
    </citation>
    <scope>NUCLEOTIDE SEQUENCE [LARGE SCALE GENOMIC DNA]</scope>
    <source>
        <strain evidence="2">WS_11</strain>
    </source>
</reference>
<dbReference type="AlphaFoldDB" id="A0A538U977"/>
<comment type="caution">
    <text evidence="2">The sequence shown here is derived from an EMBL/GenBank/DDBJ whole genome shotgun (WGS) entry which is preliminary data.</text>
</comment>
<protein>
    <submittedName>
        <fullName evidence="2">DUF1579 domain-containing protein</fullName>
    </submittedName>
</protein>